<dbReference type="NCBIfam" id="TIGR03083">
    <property type="entry name" value="maleylpyruvate isomerase family mycothiol-dependent enzyme"/>
    <property type="match status" value="1"/>
</dbReference>
<organism evidence="3 4">
    <name type="scientific">Sinomonas halotolerans</name>
    <dbReference type="NCBI Taxonomy" id="1644133"/>
    <lineage>
        <taxon>Bacteria</taxon>
        <taxon>Bacillati</taxon>
        <taxon>Actinomycetota</taxon>
        <taxon>Actinomycetes</taxon>
        <taxon>Micrococcales</taxon>
        <taxon>Micrococcaceae</taxon>
        <taxon>Sinomonas</taxon>
    </lineage>
</organism>
<dbReference type="Pfam" id="PF11716">
    <property type="entry name" value="MDMPI_N"/>
    <property type="match status" value="1"/>
</dbReference>
<dbReference type="RefSeq" id="WP_345885382.1">
    <property type="nucleotide sequence ID" value="NZ_JBDFRB010000008.1"/>
</dbReference>
<dbReference type="InterPro" id="IPR034660">
    <property type="entry name" value="DinB/YfiT-like"/>
</dbReference>
<sequence>MPQPQNPHAPEPATPLLDPAAEHTFTPSSDPEAYTGALAVLEELTLAFAGAAEDARRQPDGLARAVPACPGWSIEQLVDHLAQVHRWAAATLGAESAPARPPRPAGQDPVEWYRASAAHLLGRLRSAGPAAPAWTMWGEPVAAFWARRQVHETCIHVFDILDALGRPHEWRPDPALPVDGIREILFSLYPRQVRLGRTAGLAGVVRFEVTHDAGLPPAALVSPGVGEGAAGAEVQLGTVAARAEEVYLGLWGRRPLPGVPAALAEALRSAKLTP</sequence>
<reference evidence="3 4" key="1">
    <citation type="submission" date="2024-05" db="EMBL/GenBank/DDBJ databases">
        <title>Sinomonas sp. nov., isolated from a waste landfill.</title>
        <authorList>
            <person name="Zhao Y."/>
        </authorList>
    </citation>
    <scope>NUCLEOTIDE SEQUENCE [LARGE SCALE GENOMIC DNA]</scope>
    <source>
        <strain evidence="3 4">CCTCC AB2014300</strain>
    </source>
</reference>
<dbReference type="GO" id="GO:0016853">
    <property type="term" value="F:isomerase activity"/>
    <property type="evidence" value="ECO:0007669"/>
    <property type="project" value="UniProtKB-KW"/>
</dbReference>
<keyword evidence="3" id="KW-0413">Isomerase</keyword>
<proteinExistence type="predicted"/>
<gene>
    <name evidence="3" type="ORF">ABCQ75_10830</name>
</gene>
<evidence type="ECO:0000313" key="3">
    <source>
        <dbReference type="EMBL" id="MEN2745029.1"/>
    </source>
</evidence>
<dbReference type="EMBL" id="JBDFRB010000008">
    <property type="protein sequence ID" value="MEN2745029.1"/>
    <property type="molecule type" value="Genomic_DNA"/>
</dbReference>
<comment type="caution">
    <text evidence="3">The sequence shown here is derived from an EMBL/GenBank/DDBJ whole genome shotgun (WGS) entry which is preliminary data.</text>
</comment>
<feature type="domain" description="Mycothiol-dependent maleylpyruvate isomerase metal-binding" evidence="2">
    <location>
        <begin position="49"/>
        <end position="160"/>
    </location>
</feature>
<dbReference type="SUPFAM" id="SSF109854">
    <property type="entry name" value="DinB/YfiT-like putative metalloenzymes"/>
    <property type="match status" value="1"/>
</dbReference>
<evidence type="ECO:0000259" key="2">
    <source>
        <dbReference type="Pfam" id="PF11716"/>
    </source>
</evidence>
<name>A0ABU9X0P5_9MICC</name>
<dbReference type="Proteomes" id="UP001422074">
    <property type="component" value="Unassembled WGS sequence"/>
</dbReference>
<dbReference type="PANTHER" id="PTHR40758:SF1">
    <property type="entry name" value="CONSERVED PROTEIN"/>
    <property type="match status" value="1"/>
</dbReference>
<dbReference type="PANTHER" id="PTHR40758">
    <property type="entry name" value="CONSERVED PROTEIN"/>
    <property type="match status" value="1"/>
</dbReference>
<feature type="region of interest" description="Disordered" evidence="1">
    <location>
        <begin position="1"/>
        <end position="31"/>
    </location>
</feature>
<accession>A0ABU9X0P5</accession>
<feature type="compositionally biased region" description="Pro residues" evidence="1">
    <location>
        <begin position="1"/>
        <end position="13"/>
    </location>
</feature>
<dbReference type="InterPro" id="IPR024344">
    <property type="entry name" value="MDMPI_metal-binding"/>
</dbReference>
<evidence type="ECO:0000256" key="1">
    <source>
        <dbReference type="SAM" id="MobiDB-lite"/>
    </source>
</evidence>
<keyword evidence="4" id="KW-1185">Reference proteome</keyword>
<evidence type="ECO:0000313" key="4">
    <source>
        <dbReference type="Proteomes" id="UP001422074"/>
    </source>
</evidence>
<dbReference type="InterPro" id="IPR017517">
    <property type="entry name" value="Maleyloyr_isom"/>
</dbReference>
<protein>
    <submittedName>
        <fullName evidence="3">Maleylpyruvate isomerase family mycothiol-dependent enzyme</fullName>
    </submittedName>
</protein>